<keyword evidence="2" id="KW-1185">Reference proteome</keyword>
<dbReference type="EMBL" id="BTSY01000002">
    <property type="protein sequence ID" value="GMT13025.1"/>
    <property type="molecule type" value="Genomic_DNA"/>
</dbReference>
<comment type="caution">
    <text evidence="1">The sequence shown here is derived from an EMBL/GenBank/DDBJ whole genome shotgun (WGS) entry which is preliminary data.</text>
</comment>
<evidence type="ECO:0000313" key="1">
    <source>
        <dbReference type="EMBL" id="GMT13025.1"/>
    </source>
</evidence>
<proteinExistence type="predicted"/>
<protein>
    <submittedName>
        <fullName evidence="1">Uncharacterized protein</fullName>
    </submittedName>
</protein>
<organism evidence="1 2">
    <name type="scientific">Pristionchus fissidentatus</name>
    <dbReference type="NCBI Taxonomy" id="1538716"/>
    <lineage>
        <taxon>Eukaryota</taxon>
        <taxon>Metazoa</taxon>
        <taxon>Ecdysozoa</taxon>
        <taxon>Nematoda</taxon>
        <taxon>Chromadorea</taxon>
        <taxon>Rhabditida</taxon>
        <taxon>Rhabditina</taxon>
        <taxon>Diplogasteromorpha</taxon>
        <taxon>Diplogasteroidea</taxon>
        <taxon>Neodiplogasteridae</taxon>
        <taxon>Pristionchus</taxon>
    </lineage>
</organism>
<reference evidence="1" key="1">
    <citation type="submission" date="2023-10" db="EMBL/GenBank/DDBJ databases">
        <title>Genome assembly of Pristionchus species.</title>
        <authorList>
            <person name="Yoshida K."/>
            <person name="Sommer R.J."/>
        </authorList>
    </citation>
    <scope>NUCLEOTIDE SEQUENCE</scope>
    <source>
        <strain evidence="1">RS5133</strain>
    </source>
</reference>
<feature type="non-terminal residue" evidence="1">
    <location>
        <position position="146"/>
    </location>
</feature>
<dbReference type="AlphaFoldDB" id="A0AAV5V0F1"/>
<evidence type="ECO:0000313" key="2">
    <source>
        <dbReference type="Proteomes" id="UP001432322"/>
    </source>
</evidence>
<feature type="non-terminal residue" evidence="1">
    <location>
        <position position="1"/>
    </location>
</feature>
<sequence length="146" mass="16239">LAHLHKYALSGVSQVRNFPGKCASTDQLQTKGCLDAYFSMFSIDSSTTLPEFLEYSAKTNSIIRLYGVAGMDIYCNFEATLESCLGPLMNSACMNPDSFTAMYGVNQTESIEYATSFQVESYTCQNIDISKKYFDCMNGIDADHFQ</sequence>
<name>A0AAV5V0F1_9BILA</name>
<dbReference type="PANTHER" id="PTHR35014:SF1">
    <property type="entry name" value="INFECTION RESPONSE PROTEIN"/>
    <property type="match status" value="1"/>
</dbReference>
<accession>A0AAV5V0F1</accession>
<dbReference type="Proteomes" id="UP001432322">
    <property type="component" value="Unassembled WGS sequence"/>
</dbReference>
<gene>
    <name evidence="1" type="ORF">PFISCL1PPCAC_4322</name>
</gene>
<dbReference type="PANTHER" id="PTHR35014">
    <property type="entry name" value="INFECTION RESPONSE PROTEIN-RELATED"/>
    <property type="match status" value="1"/>
</dbReference>